<evidence type="ECO:0000256" key="12">
    <source>
        <dbReference type="ARBA" id="ARBA00023012"/>
    </source>
</evidence>
<dbReference type="InterPro" id="IPR036890">
    <property type="entry name" value="HATPase_C_sf"/>
</dbReference>
<keyword evidence="19" id="KW-1185">Reference proteome</keyword>
<dbReference type="GO" id="GO:0005524">
    <property type="term" value="F:ATP binding"/>
    <property type="evidence" value="ECO:0007669"/>
    <property type="project" value="UniProtKB-KW"/>
</dbReference>
<keyword evidence="11 15" id="KW-1133">Transmembrane helix</keyword>
<organism evidence="18 19">
    <name type="scientific">Sinobaca qinghaiensis</name>
    <dbReference type="NCBI Taxonomy" id="342944"/>
    <lineage>
        <taxon>Bacteria</taxon>
        <taxon>Bacillati</taxon>
        <taxon>Bacillota</taxon>
        <taxon>Bacilli</taxon>
        <taxon>Bacillales</taxon>
        <taxon>Sporolactobacillaceae</taxon>
        <taxon>Sinobaca</taxon>
    </lineage>
</organism>
<evidence type="ECO:0000256" key="5">
    <source>
        <dbReference type="ARBA" id="ARBA00022553"/>
    </source>
</evidence>
<dbReference type="InterPro" id="IPR003594">
    <property type="entry name" value="HATPase_dom"/>
</dbReference>
<evidence type="ECO:0000256" key="9">
    <source>
        <dbReference type="ARBA" id="ARBA00022777"/>
    </source>
</evidence>
<dbReference type="SUPFAM" id="SSF55874">
    <property type="entry name" value="ATPase domain of HSP90 chaperone/DNA topoisomerase II/histidine kinase"/>
    <property type="match status" value="1"/>
</dbReference>
<dbReference type="PROSITE" id="PS50885">
    <property type="entry name" value="HAMP"/>
    <property type="match status" value="1"/>
</dbReference>
<dbReference type="SMART" id="SM00388">
    <property type="entry name" value="HisKA"/>
    <property type="match status" value="1"/>
</dbReference>
<protein>
    <recommendedName>
        <fullName evidence="3">histidine kinase</fullName>
        <ecNumber evidence="3">2.7.13.3</ecNumber>
    </recommendedName>
</protein>
<feature type="domain" description="Histidine kinase" evidence="16">
    <location>
        <begin position="251"/>
        <end position="465"/>
    </location>
</feature>
<keyword evidence="6" id="KW-0808">Transferase</keyword>
<dbReference type="RefSeq" id="WP_120192936.1">
    <property type="nucleotide sequence ID" value="NZ_RAPK01000008.1"/>
</dbReference>
<comment type="subcellular location">
    <subcellularLocation>
        <location evidence="2">Cell membrane</location>
        <topology evidence="2">Multi-pass membrane protein</topology>
    </subcellularLocation>
</comment>
<keyword evidence="12" id="KW-0902">Two-component regulatory system</keyword>
<dbReference type="PROSITE" id="PS50109">
    <property type="entry name" value="HIS_KIN"/>
    <property type="match status" value="1"/>
</dbReference>
<evidence type="ECO:0000256" key="3">
    <source>
        <dbReference type="ARBA" id="ARBA00012438"/>
    </source>
</evidence>
<dbReference type="EMBL" id="RAPK01000008">
    <property type="protein sequence ID" value="RKD73443.1"/>
    <property type="molecule type" value="Genomic_DNA"/>
</dbReference>
<dbReference type="AlphaFoldDB" id="A0A419V4M5"/>
<keyword evidence="4" id="KW-1003">Cell membrane</keyword>
<keyword evidence="9 18" id="KW-0418">Kinase</keyword>
<feature type="coiled-coil region" evidence="14">
    <location>
        <begin position="224"/>
        <end position="251"/>
    </location>
</feature>
<keyword evidence="7 15" id="KW-0812">Transmembrane</keyword>
<comment type="catalytic activity">
    <reaction evidence="1">
        <text>ATP + protein L-histidine = ADP + protein N-phospho-L-histidine.</text>
        <dbReference type="EC" id="2.7.13.3"/>
    </reaction>
</comment>
<dbReference type="SUPFAM" id="SSF158472">
    <property type="entry name" value="HAMP domain-like"/>
    <property type="match status" value="1"/>
</dbReference>
<sequence length="465" mass="52758">MKIRYMYQLLASHLGVSILALLILGLLFVNFVEEFVYQDKVDELTAYGEDILNDLDSGISTTSLAPYSEVLRVQNINFSVFDNEGRVLYPEAGSFPNPQLTDEEWTRIQNGELVEETRDAGRFDQTVSLVVLPFFENGDFSGGVLLVSPISSSAEIIGQINQYLLYTALIALAGALLFSYLLSRFHVNRIQRLRNATSSIAEGNYDVDVPSSDFDEIGELASDFQEMAADLKRSNAEIESLENRRRQFIADVSHEMRTPLTTIKGVIGGLESGMIEEEQKEKGLRLINEETKRLIRLVNENLDYEKIRSNQLVLHKEQVQIEEVFEIIKEHLIPQAEEKQNRIIIEAAPHVTASADYDRLTQILMNITKNSIQFTEKGTVWLRAREEEAETILEVEDTGEGIDPEKIKTIWRRFYKADISRANLTFGEFGLGLSIVKRLVELHEGTIEVKSEKGKGTIFIVRFPK</sequence>
<dbReference type="Pfam" id="PF00512">
    <property type="entry name" value="HisKA"/>
    <property type="match status" value="1"/>
</dbReference>
<gene>
    <name evidence="18" type="ORF">ATL39_1737</name>
</gene>
<dbReference type="CDD" id="cd00082">
    <property type="entry name" value="HisKA"/>
    <property type="match status" value="1"/>
</dbReference>
<proteinExistence type="predicted"/>
<dbReference type="CDD" id="cd06225">
    <property type="entry name" value="HAMP"/>
    <property type="match status" value="1"/>
</dbReference>
<feature type="transmembrane region" description="Helical" evidence="15">
    <location>
        <begin position="163"/>
        <end position="182"/>
    </location>
</feature>
<dbReference type="GO" id="GO:0005886">
    <property type="term" value="C:plasma membrane"/>
    <property type="evidence" value="ECO:0007669"/>
    <property type="project" value="UniProtKB-SubCell"/>
</dbReference>
<keyword evidence="14" id="KW-0175">Coiled coil</keyword>
<evidence type="ECO:0000256" key="7">
    <source>
        <dbReference type="ARBA" id="ARBA00022692"/>
    </source>
</evidence>
<reference evidence="18 19" key="1">
    <citation type="submission" date="2018-09" db="EMBL/GenBank/DDBJ databases">
        <title>Genomic Encyclopedia of Archaeal and Bacterial Type Strains, Phase II (KMG-II): from individual species to whole genera.</title>
        <authorList>
            <person name="Goeker M."/>
        </authorList>
    </citation>
    <scope>NUCLEOTIDE SEQUENCE [LARGE SCALE GENOMIC DNA]</scope>
    <source>
        <strain evidence="18 19">DSM 17008</strain>
    </source>
</reference>
<dbReference type="Gene3D" id="1.10.287.130">
    <property type="match status" value="1"/>
</dbReference>
<dbReference type="Pfam" id="PF02518">
    <property type="entry name" value="HATPase_c"/>
    <property type="match status" value="1"/>
</dbReference>
<dbReference type="EC" id="2.7.13.3" evidence="3"/>
<dbReference type="InterPro" id="IPR003661">
    <property type="entry name" value="HisK_dim/P_dom"/>
</dbReference>
<keyword evidence="13 15" id="KW-0472">Membrane</keyword>
<dbReference type="Gene3D" id="6.10.340.10">
    <property type="match status" value="1"/>
</dbReference>
<dbReference type="Pfam" id="PF00672">
    <property type="entry name" value="HAMP"/>
    <property type="match status" value="1"/>
</dbReference>
<dbReference type="PRINTS" id="PR00344">
    <property type="entry name" value="BCTRLSENSOR"/>
</dbReference>
<evidence type="ECO:0000313" key="18">
    <source>
        <dbReference type="EMBL" id="RKD73443.1"/>
    </source>
</evidence>
<dbReference type="InterPro" id="IPR050398">
    <property type="entry name" value="HssS/ArlS-like"/>
</dbReference>
<dbReference type="PANTHER" id="PTHR45528:SF1">
    <property type="entry name" value="SENSOR HISTIDINE KINASE CPXA"/>
    <property type="match status" value="1"/>
</dbReference>
<dbReference type="OrthoDB" id="3436at2"/>
<evidence type="ECO:0000256" key="11">
    <source>
        <dbReference type="ARBA" id="ARBA00022989"/>
    </source>
</evidence>
<accession>A0A419V4M5</accession>
<feature type="domain" description="HAMP" evidence="17">
    <location>
        <begin position="184"/>
        <end position="236"/>
    </location>
</feature>
<evidence type="ECO:0000256" key="4">
    <source>
        <dbReference type="ARBA" id="ARBA00022475"/>
    </source>
</evidence>
<keyword evidence="8" id="KW-0547">Nucleotide-binding</keyword>
<evidence type="ECO:0000256" key="1">
    <source>
        <dbReference type="ARBA" id="ARBA00000085"/>
    </source>
</evidence>
<dbReference type="Proteomes" id="UP000285120">
    <property type="component" value="Unassembled WGS sequence"/>
</dbReference>
<dbReference type="FunFam" id="1.10.287.130:FF:000001">
    <property type="entry name" value="Two-component sensor histidine kinase"/>
    <property type="match status" value="1"/>
</dbReference>
<dbReference type="Gene3D" id="3.30.565.10">
    <property type="entry name" value="Histidine kinase-like ATPase, C-terminal domain"/>
    <property type="match status" value="1"/>
</dbReference>
<evidence type="ECO:0000256" key="2">
    <source>
        <dbReference type="ARBA" id="ARBA00004651"/>
    </source>
</evidence>
<evidence type="ECO:0000256" key="6">
    <source>
        <dbReference type="ARBA" id="ARBA00022679"/>
    </source>
</evidence>
<keyword evidence="5" id="KW-0597">Phosphoprotein</keyword>
<evidence type="ECO:0000259" key="17">
    <source>
        <dbReference type="PROSITE" id="PS50885"/>
    </source>
</evidence>
<evidence type="ECO:0000259" key="16">
    <source>
        <dbReference type="PROSITE" id="PS50109"/>
    </source>
</evidence>
<name>A0A419V4M5_9BACL</name>
<dbReference type="GO" id="GO:0000155">
    <property type="term" value="F:phosphorelay sensor kinase activity"/>
    <property type="evidence" value="ECO:0007669"/>
    <property type="project" value="InterPro"/>
</dbReference>
<dbReference type="InterPro" id="IPR036097">
    <property type="entry name" value="HisK_dim/P_sf"/>
</dbReference>
<dbReference type="PANTHER" id="PTHR45528">
    <property type="entry name" value="SENSOR HISTIDINE KINASE CPXA"/>
    <property type="match status" value="1"/>
</dbReference>
<dbReference type="FunFam" id="3.30.565.10:FF:000006">
    <property type="entry name" value="Sensor histidine kinase WalK"/>
    <property type="match status" value="1"/>
</dbReference>
<dbReference type="SUPFAM" id="SSF47384">
    <property type="entry name" value="Homodimeric domain of signal transducing histidine kinase"/>
    <property type="match status" value="1"/>
</dbReference>
<dbReference type="SMART" id="SM00304">
    <property type="entry name" value="HAMP"/>
    <property type="match status" value="1"/>
</dbReference>
<evidence type="ECO:0000256" key="8">
    <source>
        <dbReference type="ARBA" id="ARBA00022741"/>
    </source>
</evidence>
<dbReference type="InterPro" id="IPR005467">
    <property type="entry name" value="His_kinase_dom"/>
</dbReference>
<dbReference type="InterPro" id="IPR004358">
    <property type="entry name" value="Sig_transdc_His_kin-like_C"/>
</dbReference>
<evidence type="ECO:0000256" key="10">
    <source>
        <dbReference type="ARBA" id="ARBA00022840"/>
    </source>
</evidence>
<evidence type="ECO:0000256" key="14">
    <source>
        <dbReference type="SAM" id="Coils"/>
    </source>
</evidence>
<dbReference type="SMART" id="SM00387">
    <property type="entry name" value="HATPase_c"/>
    <property type="match status" value="1"/>
</dbReference>
<evidence type="ECO:0000256" key="13">
    <source>
        <dbReference type="ARBA" id="ARBA00023136"/>
    </source>
</evidence>
<keyword evidence="10" id="KW-0067">ATP-binding</keyword>
<comment type="caution">
    <text evidence="18">The sequence shown here is derived from an EMBL/GenBank/DDBJ whole genome shotgun (WGS) entry which is preliminary data.</text>
</comment>
<dbReference type="InterPro" id="IPR003660">
    <property type="entry name" value="HAMP_dom"/>
</dbReference>
<evidence type="ECO:0000256" key="15">
    <source>
        <dbReference type="SAM" id="Phobius"/>
    </source>
</evidence>
<evidence type="ECO:0000313" key="19">
    <source>
        <dbReference type="Proteomes" id="UP000285120"/>
    </source>
</evidence>